<evidence type="ECO:0000313" key="8">
    <source>
        <dbReference type="EMBL" id="GMI26603.1"/>
    </source>
</evidence>
<dbReference type="SUPFAM" id="SSF52540">
    <property type="entry name" value="P-loop containing nucleoside triphosphate hydrolases"/>
    <property type="match status" value="1"/>
</dbReference>
<evidence type="ECO:0000313" key="9">
    <source>
        <dbReference type="Proteomes" id="UP001165060"/>
    </source>
</evidence>
<feature type="compositionally biased region" description="Basic residues" evidence="5">
    <location>
        <begin position="631"/>
        <end position="643"/>
    </location>
</feature>
<feature type="compositionally biased region" description="Gly residues" evidence="5">
    <location>
        <begin position="1674"/>
        <end position="1687"/>
    </location>
</feature>
<proteinExistence type="predicted"/>
<keyword evidence="9" id="KW-1185">Reference proteome</keyword>
<dbReference type="InterPro" id="IPR011545">
    <property type="entry name" value="DEAD/DEAH_box_helicase_dom"/>
</dbReference>
<dbReference type="SMART" id="SM00490">
    <property type="entry name" value="HELICc"/>
    <property type="match status" value="1"/>
</dbReference>
<feature type="region of interest" description="Disordered" evidence="5">
    <location>
        <begin position="484"/>
        <end position="522"/>
    </location>
</feature>
<dbReference type="SMART" id="SM01142">
    <property type="entry name" value="DSHCT"/>
    <property type="match status" value="1"/>
</dbReference>
<feature type="region of interest" description="Disordered" evidence="5">
    <location>
        <begin position="1201"/>
        <end position="1237"/>
    </location>
</feature>
<dbReference type="PROSITE" id="PS51194">
    <property type="entry name" value="HELICASE_CTER"/>
    <property type="match status" value="1"/>
</dbReference>
<accession>A0ABQ6MIN5</accession>
<protein>
    <recommendedName>
        <fullName evidence="10">Antiviral helicase</fullName>
    </recommendedName>
</protein>
<organism evidence="8 9">
    <name type="scientific">Tetraparma gracilis</name>
    <dbReference type="NCBI Taxonomy" id="2962635"/>
    <lineage>
        <taxon>Eukaryota</taxon>
        <taxon>Sar</taxon>
        <taxon>Stramenopiles</taxon>
        <taxon>Ochrophyta</taxon>
        <taxon>Bolidophyceae</taxon>
        <taxon>Parmales</taxon>
        <taxon>Triparmaceae</taxon>
        <taxon>Tetraparma</taxon>
    </lineage>
</organism>
<dbReference type="PANTHER" id="PTHR12131:SF1">
    <property type="entry name" value="ATP-DEPENDENT RNA HELICASE SUPV3L1, MITOCHONDRIAL-RELATED"/>
    <property type="match status" value="1"/>
</dbReference>
<evidence type="ECO:0000259" key="7">
    <source>
        <dbReference type="PROSITE" id="PS51194"/>
    </source>
</evidence>
<feature type="compositionally biased region" description="Low complexity" evidence="5">
    <location>
        <begin position="621"/>
        <end position="630"/>
    </location>
</feature>
<dbReference type="InterPro" id="IPR001650">
    <property type="entry name" value="Helicase_C-like"/>
</dbReference>
<keyword evidence="4" id="KW-0067">ATP-binding</keyword>
<dbReference type="Gene3D" id="1.10.3380.30">
    <property type="match status" value="1"/>
</dbReference>
<evidence type="ECO:0000256" key="2">
    <source>
        <dbReference type="ARBA" id="ARBA00022801"/>
    </source>
</evidence>
<comment type="caution">
    <text evidence="8">The sequence shown here is derived from an EMBL/GenBank/DDBJ whole genome shotgun (WGS) entry which is preliminary data.</text>
</comment>
<feature type="compositionally biased region" description="Gly residues" evidence="5">
    <location>
        <begin position="1710"/>
        <end position="1723"/>
    </location>
</feature>
<dbReference type="CDD" id="cd18795">
    <property type="entry name" value="SF2_C_Ski2"/>
    <property type="match status" value="1"/>
</dbReference>
<reference evidence="8 9" key="1">
    <citation type="journal article" date="2023" name="Commun. Biol.">
        <title>Genome analysis of Parmales, the sister group of diatoms, reveals the evolutionary specialization of diatoms from phago-mixotrophs to photoautotrophs.</title>
        <authorList>
            <person name="Ban H."/>
            <person name="Sato S."/>
            <person name="Yoshikawa S."/>
            <person name="Yamada K."/>
            <person name="Nakamura Y."/>
            <person name="Ichinomiya M."/>
            <person name="Sato N."/>
            <person name="Blanc-Mathieu R."/>
            <person name="Endo H."/>
            <person name="Kuwata A."/>
            <person name="Ogata H."/>
        </authorList>
    </citation>
    <scope>NUCLEOTIDE SEQUENCE [LARGE SCALE GENOMIC DNA]</scope>
</reference>
<feature type="compositionally biased region" description="Acidic residues" evidence="5">
    <location>
        <begin position="511"/>
        <end position="522"/>
    </location>
</feature>
<feature type="domain" description="Helicase ATP-binding" evidence="6">
    <location>
        <begin position="1000"/>
        <end position="1158"/>
    </location>
</feature>
<evidence type="ECO:0000256" key="5">
    <source>
        <dbReference type="SAM" id="MobiDB-lite"/>
    </source>
</evidence>
<evidence type="ECO:0008006" key="10">
    <source>
        <dbReference type="Google" id="ProtNLM"/>
    </source>
</evidence>
<dbReference type="InterPro" id="IPR027417">
    <property type="entry name" value="P-loop_NTPase"/>
</dbReference>
<name>A0ABQ6MIN5_9STRA</name>
<feature type="domain" description="Helicase C-terminal" evidence="7">
    <location>
        <begin position="1276"/>
        <end position="1442"/>
    </location>
</feature>
<evidence type="ECO:0000256" key="1">
    <source>
        <dbReference type="ARBA" id="ARBA00022741"/>
    </source>
</evidence>
<evidence type="ECO:0000256" key="4">
    <source>
        <dbReference type="ARBA" id="ARBA00022840"/>
    </source>
</evidence>
<dbReference type="PANTHER" id="PTHR12131">
    <property type="entry name" value="ATP-DEPENDENT RNA AND DNA HELICASE"/>
    <property type="match status" value="1"/>
</dbReference>
<dbReference type="EMBL" id="BRYB01001475">
    <property type="protein sequence ID" value="GMI26603.1"/>
    <property type="molecule type" value="Genomic_DNA"/>
</dbReference>
<feature type="region of interest" description="Disordered" evidence="5">
    <location>
        <begin position="611"/>
        <end position="697"/>
    </location>
</feature>
<dbReference type="Proteomes" id="UP001165060">
    <property type="component" value="Unassembled WGS sequence"/>
</dbReference>
<feature type="compositionally biased region" description="Basic and acidic residues" evidence="5">
    <location>
        <begin position="675"/>
        <end position="686"/>
    </location>
</feature>
<gene>
    <name evidence="8" type="ORF">TeGR_g4846</name>
</gene>
<evidence type="ECO:0000256" key="3">
    <source>
        <dbReference type="ARBA" id="ARBA00022806"/>
    </source>
</evidence>
<dbReference type="SMART" id="SM00487">
    <property type="entry name" value="DEXDc"/>
    <property type="match status" value="1"/>
</dbReference>
<dbReference type="Pfam" id="PF00270">
    <property type="entry name" value="DEAD"/>
    <property type="match status" value="1"/>
</dbReference>
<dbReference type="Pfam" id="PF08148">
    <property type="entry name" value="DSHCT"/>
    <property type="match status" value="1"/>
</dbReference>
<feature type="compositionally biased region" description="Basic and acidic residues" evidence="5">
    <location>
        <begin position="32"/>
        <end position="44"/>
    </location>
</feature>
<evidence type="ECO:0000259" key="6">
    <source>
        <dbReference type="PROSITE" id="PS51192"/>
    </source>
</evidence>
<dbReference type="Gene3D" id="3.40.50.300">
    <property type="entry name" value="P-loop containing nucleotide triphosphate hydrolases"/>
    <property type="match status" value="2"/>
</dbReference>
<feature type="region of interest" description="Disordered" evidence="5">
    <location>
        <begin position="25"/>
        <end position="87"/>
    </location>
</feature>
<feature type="region of interest" description="Disordered" evidence="5">
    <location>
        <begin position="1666"/>
        <end position="1723"/>
    </location>
</feature>
<sequence>MSYPHDKAVRVLYNLSKPKLFSFKESAQDDSGSDHASDDGDDFQRLPTSPLHTFDDAKELPPNPSMPPLPVMSKGDKSFPAPPEISPGFQIHARRKILAALEKFEANRIAELDQGAHVTSSSKMNPLEFRAKYIRSTTPADEGGSTRIAKHAVPLLHPPAYKSSLPSITGTTDLTSTSVPLFSPRSFDRPARTPFIAPPDPKPARLSTPEFKAAVNFKLGPEAPLLWDTIRATKRQYPKEHGGAELRGQTRALAYRYMRYIYGSKDFSDETLRAYMNKQKEVRVEKDNKARKHENVLAAIIKEALDAEQVAEIPFNKQYITDEQMKLIMLKAATSSDQRELFGVLLDEVTEEILYEDLPACKRKVEDEIVSRENDVLLDMDVLLCTFTLRQLRDELKRYGKEESEFRAELSKLPNVDSPAIRGVLRKQCLVKILLDQRKIYGHLEKNQVVKAVERPWTRIIRTGTASTPENTEEDVWERRRRRLEQRKKGAKEAAAAEGGGRLRKGRAPPETDDDDDDDDMFPDVTNKVVVDPYVRNQLVEACLGKYPTAKAMRDVMVVNGVETSTLGKKGEERRVALANKLVDKISSNDDLFRAWKAVLPVKIESTTTDDLLQNNPAKPASRALSTRGSSSRRRNNSSRLRLRPASQLWRPDGVAKGGGDYFTRPSTDSLNTDWVKRERKDDPNRSGRGGGTAGTQEWFNKVTGEVIPIHNFFSPESEAGGFGVEYLEKLLSRGVSLPTNQAGIEGTSLADFGFIPDRRAAEGYGLGETSRPVSTAAGGEDELEEFLRKQKLRLRQSGMYDAPGSNIAYQRSLLRAQRKHQRKHQRQTAVKGGKGNAFILGAAEEHDSDSSDESDVSDTEYIARHIVEQIEIGLPQFVFEDLLMRFGAGPPKPPKKGAKKDSGNFQVVEFRDENYNSMEDFVFFYSRLEVPVARNKALLLAELLERALLFSDLTSPSPASAARPLHHSTAPLPASLFDALPSPALTFPFKLDPFQVQSVLRLERSEPVFVAAHTSAGKTVVAEYAIAMAIAGHTRCIFTSPIKALSNQKYRDFRLKFGADNVGVITGDMQLNPTATCLIMTTEILRSMLYRGSDVIRDVTAVVFDECHYINDSERGVVWEEVIVLLPGYVNQIFLSATSENTREFGEWVGRAKNKVVHIVETRHRPVPLQHNLYMRNERFPILEGRNPFSDKEYQKALDFLNPKKKGGDKKDDNKGAKKAYVRPGGPPSWQNSGSKSQWQGLIAHLKSEDLLPTIAFSFSKKKCEEIAHFLGSTDLNSKAEASQVHIFAEQTKSRLTPTDRLLPQVTYITNMTKKGIAVHHGGMLPILKEYVEILFSRGLVKVLCATETFAMGVNMPARCVVYTSLRKHDGTGFRQLMPGEYTQMAGRAGRRGLDTVGIVLIACFGDEPPPKDLLKLMLTGASARLQSKFYLTYTMILNLLRIEDVSVEDMIKRSFSEFATQKALGDRGIADKVKRGDKILAKLESKWEQGASVRVGLDDIAEYWTATSSVLHQSKKLHMKILQAGGGGGGGVLNTGRVVAVTSRSHGLVAAPAIVVKSPTCSDGGEVTSTLVVVALLKEGEEGVKVGKEGAKEGELGYVGVFGGDLKYVVCEVDISNILYVTDIKKKFDASVVHAEKAGGPPALAGGGAGGDFFGGAPKARKNDDSDFFGKPKGGGGGGGGGGDFFGAPKSRKNDDEDFFGGGKKKGGGGGGGGGKKGGGQKSFATEIDIVTAALTSVPSPPPLLDLRDCVRGVKGDPEFLELLAAYEAKAGSLFAYNSHSHPSLHRHWHLFDKKQLLSARVERLKHLLSNESLELFPDFCARKNVLLRLGYIDEAETVELKGRCAVNINTCESLILTEIIFDGLLDDLEPPDIAALLSCLVFQQRADSDIDKGLPDVLKKAVEGMKGIALRLGQVQKEEGLPVVPADYAGEHLKFGLVTVAYEWASGVAFNAICELTDVQEGVIVRTLTRLDELIKECRNSARIIGNPVLYQKCQEATDLIKRDICFSSSLYLS</sequence>
<keyword evidence="2" id="KW-0378">Hydrolase</keyword>
<dbReference type="InterPro" id="IPR050699">
    <property type="entry name" value="RNA-DNA_Helicase"/>
</dbReference>
<dbReference type="InterPro" id="IPR014001">
    <property type="entry name" value="Helicase_ATP-bd"/>
</dbReference>
<feature type="compositionally biased region" description="Pro residues" evidence="5">
    <location>
        <begin position="61"/>
        <end position="70"/>
    </location>
</feature>
<dbReference type="PROSITE" id="PS51192">
    <property type="entry name" value="HELICASE_ATP_BIND_1"/>
    <property type="match status" value="1"/>
</dbReference>
<keyword evidence="1" id="KW-0547">Nucleotide-binding</keyword>
<dbReference type="Pfam" id="PF00271">
    <property type="entry name" value="Helicase_C"/>
    <property type="match status" value="1"/>
</dbReference>
<keyword evidence="3" id="KW-0347">Helicase</keyword>
<dbReference type="InterPro" id="IPR012961">
    <property type="entry name" value="Ski2/MTR4_C"/>
</dbReference>